<evidence type="ECO:0000256" key="8">
    <source>
        <dbReference type="ARBA" id="ARBA00022664"/>
    </source>
</evidence>
<dbReference type="SMART" id="SM00651">
    <property type="entry name" value="Sm"/>
    <property type="match status" value="1"/>
</dbReference>
<evidence type="ECO:0000256" key="20">
    <source>
        <dbReference type="SAM" id="Coils"/>
    </source>
</evidence>
<dbReference type="Gene3D" id="3.30.930.10">
    <property type="entry name" value="Bira Bifunctional Protein, Domain 2"/>
    <property type="match status" value="1"/>
</dbReference>
<feature type="domain" description="Sm" evidence="23">
    <location>
        <begin position="2"/>
        <end position="74"/>
    </location>
</feature>
<dbReference type="SUPFAM" id="SSF50249">
    <property type="entry name" value="Nucleic acid-binding proteins"/>
    <property type="match status" value="1"/>
</dbReference>
<dbReference type="InterPro" id="IPR045864">
    <property type="entry name" value="aa-tRNA-synth_II/BPL/LPL"/>
</dbReference>
<evidence type="ECO:0000256" key="12">
    <source>
        <dbReference type="ARBA" id="ARBA00022917"/>
    </source>
</evidence>
<dbReference type="EMBL" id="KV425629">
    <property type="protein sequence ID" value="KZT19956.1"/>
    <property type="molecule type" value="Genomic_DNA"/>
</dbReference>
<evidence type="ECO:0000256" key="7">
    <source>
        <dbReference type="ARBA" id="ARBA00022598"/>
    </source>
</evidence>
<keyword evidence="9" id="KW-0747">Spliceosome</keyword>
<keyword evidence="14" id="KW-0508">mRNA splicing</keyword>
<keyword evidence="15" id="KW-0539">Nucleus</keyword>
<dbReference type="Proteomes" id="UP000076761">
    <property type="component" value="Unassembled WGS sequence"/>
</dbReference>
<comment type="similarity">
    <text evidence="3">Belongs to the snRNP core protein family.</text>
</comment>
<dbReference type="InterPro" id="IPR002312">
    <property type="entry name" value="Asp/Asn-tRNA-synth_IIb"/>
</dbReference>
<dbReference type="CDD" id="cd04318">
    <property type="entry name" value="EcAsnRS_like_N"/>
    <property type="match status" value="1"/>
</dbReference>
<dbReference type="GO" id="GO:0005681">
    <property type="term" value="C:spliceosomal complex"/>
    <property type="evidence" value="ECO:0007669"/>
    <property type="project" value="UniProtKB-KW"/>
</dbReference>
<feature type="region of interest" description="Disordered" evidence="21">
    <location>
        <begin position="974"/>
        <end position="1038"/>
    </location>
</feature>
<dbReference type="GO" id="GO:0006421">
    <property type="term" value="P:asparaginyl-tRNA aminoacylation"/>
    <property type="evidence" value="ECO:0007669"/>
    <property type="project" value="InterPro"/>
</dbReference>
<dbReference type="Gene3D" id="1.10.287.1490">
    <property type="match status" value="1"/>
</dbReference>
<evidence type="ECO:0000256" key="2">
    <source>
        <dbReference type="ARBA" id="ARBA00004496"/>
    </source>
</evidence>
<evidence type="ECO:0000256" key="11">
    <source>
        <dbReference type="ARBA" id="ARBA00022840"/>
    </source>
</evidence>
<dbReference type="Pfam" id="PF01423">
    <property type="entry name" value="LSM"/>
    <property type="match status" value="1"/>
</dbReference>
<dbReference type="InterPro" id="IPR001163">
    <property type="entry name" value="Sm_dom_euk/arc"/>
</dbReference>
<feature type="compositionally biased region" description="Acidic residues" evidence="21">
    <location>
        <begin position="817"/>
        <end position="829"/>
    </location>
</feature>
<dbReference type="PANTHER" id="PTHR22594:SF34">
    <property type="entry name" value="ASPARAGINE--TRNA LIGASE, MITOCHONDRIAL-RELATED"/>
    <property type="match status" value="1"/>
</dbReference>
<keyword evidence="16" id="KW-0687">Ribonucleoprotein</keyword>
<dbReference type="InterPro" id="IPR047575">
    <property type="entry name" value="Sm"/>
</dbReference>
<dbReference type="InParanoid" id="A0A165NQB9"/>
<reference evidence="24 25" key="1">
    <citation type="journal article" date="2016" name="Mol. Biol. Evol.">
        <title>Comparative Genomics of Early-Diverging Mushroom-Forming Fungi Provides Insights into the Origins of Lignocellulose Decay Capabilities.</title>
        <authorList>
            <person name="Nagy L.G."/>
            <person name="Riley R."/>
            <person name="Tritt A."/>
            <person name="Adam C."/>
            <person name="Daum C."/>
            <person name="Floudas D."/>
            <person name="Sun H."/>
            <person name="Yadav J.S."/>
            <person name="Pangilinan J."/>
            <person name="Larsson K.H."/>
            <person name="Matsuura K."/>
            <person name="Barry K."/>
            <person name="Labutti K."/>
            <person name="Kuo R."/>
            <person name="Ohm R.A."/>
            <person name="Bhattacharya S.S."/>
            <person name="Shirouzu T."/>
            <person name="Yoshinaga Y."/>
            <person name="Martin F.M."/>
            <person name="Grigoriev I.V."/>
            <person name="Hibbett D.S."/>
        </authorList>
    </citation>
    <scope>NUCLEOTIDE SEQUENCE [LARGE SCALE GENOMIC DNA]</scope>
    <source>
        <strain evidence="24 25">HHB14362 ss-1</strain>
    </source>
</reference>
<evidence type="ECO:0000259" key="23">
    <source>
        <dbReference type="PROSITE" id="PS52002"/>
    </source>
</evidence>
<dbReference type="GO" id="GO:0000387">
    <property type="term" value="P:spliceosomal snRNP assembly"/>
    <property type="evidence" value="ECO:0007669"/>
    <property type="project" value="InterPro"/>
</dbReference>
<evidence type="ECO:0000256" key="21">
    <source>
        <dbReference type="SAM" id="MobiDB-lite"/>
    </source>
</evidence>
<keyword evidence="11" id="KW-0067">ATP-binding</keyword>
<feature type="compositionally biased region" description="Polar residues" evidence="21">
    <location>
        <begin position="1017"/>
        <end position="1029"/>
    </location>
</feature>
<evidence type="ECO:0000256" key="18">
    <source>
        <dbReference type="ARBA" id="ARBA00033121"/>
    </source>
</evidence>
<dbReference type="InterPro" id="IPR006195">
    <property type="entry name" value="aa-tRNA-synth_II"/>
</dbReference>
<dbReference type="Gene3D" id="1.20.5.1160">
    <property type="entry name" value="Vasodilator-stimulated phosphoprotein"/>
    <property type="match status" value="1"/>
</dbReference>
<feature type="compositionally biased region" description="Polar residues" evidence="21">
    <location>
        <begin position="974"/>
        <end position="990"/>
    </location>
</feature>
<dbReference type="Gene3D" id="2.40.50.140">
    <property type="entry name" value="Nucleic acid-binding proteins"/>
    <property type="match status" value="1"/>
</dbReference>
<dbReference type="Pfam" id="PF01336">
    <property type="entry name" value="tRNA_anti-codon"/>
    <property type="match status" value="1"/>
</dbReference>
<dbReference type="InterPro" id="IPR012340">
    <property type="entry name" value="NA-bd_OB-fold"/>
</dbReference>
<protein>
    <recommendedName>
        <fullName evidence="19">Asparagine--tRNA ligase, mitochondrial</fullName>
        <ecNumber evidence="5">6.1.1.22</ecNumber>
    </recommendedName>
    <alternativeName>
        <fullName evidence="17">Asparaginyl-tRNA synthetase</fullName>
    </alternativeName>
    <alternativeName>
        <fullName evidence="18">snRNP core protein D1</fullName>
    </alternativeName>
</protein>
<evidence type="ECO:0000256" key="17">
    <source>
        <dbReference type="ARBA" id="ARBA00029886"/>
    </source>
</evidence>
<evidence type="ECO:0000256" key="14">
    <source>
        <dbReference type="ARBA" id="ARBA00023187"/>
    </source>
</evidence>
<feature type="domain" description="Aminoacyl-transfer RNA synthetases class-II family profile" evidence="22">
    <location>
        <begin position="297"/>
        <end position="623"/>
    </location>
</feature>
<dbReference type="PROSITE" id="PS52002">
    <property type="entry name" value="SM"/>
    <property type="match status" value="1"/>
</dbReference>
<evidence type="ECO:0000256" key="1">
    <source>
        <dbReference type="ARBA" id="ARBA00004123"/>
    </source>
</evidence>
<comment type="subcellular location">
    <subcellularLocation>
        <location evidence="2">Cytoplasm</location>
    </subcellularLocation>
    <subcellularLocation>
        <location evidence="1">Nucleus</location>
    </subcellularLocation>
</comment>
<evidence type="ECO:0000256" key="6">
    <source>
        <dbReference type="ARBA" id="ARBA00022490"/>
    </source>
</evidence>
<evidence type="ECO:0000313" key="24">
    <source>
        <dbReference type="EMBL" id="KZT19956.1"/>
    </source>
</evidence>
<keyword evidence="6" id="KW-0963">Cytoplasm</keyword>
<feature type="coiled-coil region" evidence="20">
    <location>
        <begin position="1273"/>
        <end position="1346"/>
    </location>
</feature>
<dbReference type="PANTHER" id="PTHR22594">
    <property type="entry name" value="ASPARTYL/LYSYL-TRNA SYNTHETASE"/>
    <property type="match status" value="1"/>
</dbReference>
<name>A0A165NQB9_9AGAM</name>
<keyword evidence="13" id="KW-0030">Aminoacyl-tRNA synthetase</keyword>
<dbReference type="SUPFAM" id="SSF50182">
    <property type="entry name" value="Sm-like ribonucleoproteins"/>
    <property type="match status" value="1"/>
</dbReference>
<comment type="similarity">
    <text evidence="4">Belongs to the class-II aminoacyl-tRNA synthetase family.</text>
</comment>
<dbReference type="STRING" id="1314782.A0A165NQB9"/>
<evidence type="ECO:0000256" key="10">
    <source>
        <dbReference type="ARBA" id="ARBA00022741"/>
    </source>
</evidence>
<dbReference type="CDD" id="cd01724">
    <property type="entry name" value="Sm_D1"/>
    <property type="match status" value="1"/>
</dbReference>
<dbReference type="GO" id="GO:0004816">
    <property type="term" value="F:asparagine-tRNA ligase activity"/>
    <property type="evidence" value="ECO:0007669"/>
    <property type="project" value="UniProtKB-EC"/>
</dbReference>
<feature type="region of interest" description="Disordered" evidence="21">
    <location>
        <begin position="809"/>
        <end position="851"/>
    </location>
</feature>
<evidence type="ECO:0000256" key="3">
    <source>
        <dbReference type="ARBA" id="ARBA00008146"/>
    </source>
</evidence>
<keyword evidence="20" id="KW-0175">Coiled coil</keyword>
<dbReference type="PROSITE" id="PS50862">
    <property type="entry name" value="AA_TRNA_LIGASE_II"/>
    <property type="match status" value="1"/>
</dbReference>
<dbReference type="Pfam" id="PF00152">
    <property type="entry name" value="tRNA-synt_2"/>
    <property type="match status" value="1"/>
</dbReference>
<evidence type="ECO:0000259" key="22">
    <source>
        <dbReference type="PROSITE" id="PS50862"/>
    </source>
</evidence>
<sequence length="1633" mass="180802">MKLVRFLMKLNNETVTIELKNGSIVHGTITGVDMQMNTHLKTVKITARNREPATLDSLSIRGNNIRYFVLPDAIPLDTLLGSGTTQEGGERGVEVLSAVVLVDVDGAAGGDRMLFHGSMLILHPPKNASCKIYYLLTYVERGVQIVFGTCIRTHTSVMIFRRFASTSCLPPTIRQLLRSETHTSSVEVNGWVRSIRRQKKVAFAVITDGSSSHDLQAVFLDLPMAKRLTNGACVRLTGKLCPSPGPGQTKELKVEEVEVIGECDPELYPIQKQALSVEYLRDNCHLRARTSPIAAMLRLRDTSKTAIHDFFKREGFHSVHTPILTSNDCEGAGEAFRLAPNTSVHPASSGLPSKTDEFFSKPSYLTVSSQLHLEALATAMSRVYTLSPCFRAEPSQTARHLAEFWMLEAEWAFTQSVQDVCCVVEAVTKDALQAALASQDMEVFGGDSDPSRLNALKAAADVSQIWPRMSYTAAVEELTKSGVAFQFAPMWGKPLQSEHERWLAETLINGPVFVTDYPVTLKPFYMRSNDDGKTVACFDLLVPHAGELVGGSLREERLDELEKALVHHKLDVGAYRWYLDLRRWGGAPHGGFGMGFERLISWISGIENVRECIPMPRTLLYLPQTSKDTVSHGVVTSLEFGRIHVMARASHDSFELAAAACDKRWSGTGTLLFLLLSLYHNHRDTSEAIQPNLETPTLRQLCALSQAQQEHRKHAVHHATLRAEVRKRAEVKKDKLGPQWTSWVKRTVEKLEDKGAVEASGINGNVALTAAAKKAIADVRRYLATPGGHSSPLEDEVWKLVSLQFTRGTKRRKSSGVDDDLESEDEVLDEVNNSPKGKRRRRSSGCMRPPSKMTKAELLQLLHNLQEAHVEAMNHLQSHSHEEESEESRHLREELQAKEKEIEAVRKELDQVKSRVSNIVPPATVSRATTPDRTLQFIELSPSAAQSSSLPTTPANGPRAMDALTRTQSGSFISQFSKQPTPAPSVSGNTPEPDETTMSFEDEGDTLVPADDDENSTSDNVKNVNSLTPEWSPRKAQDKGVTVRLEKLQDLLATECERAQRRESEYQDKITSLEKAADSRASELRVLTDRLTAFDSERTVMQTIISERDNRIADLLAELTTRNGLVASKDATLAEKDAEIASLHSSLASLEQASAELRDRQEKLQNSAKEKDAVIAGLTEGKSALARELTALQETLVGVRTKVEDNETQLQALRDAEITLIQEKDILESMVVSLEEETRTTEEARVALSDSLLSQKAENDTLLSKLRASEDVAKLLRTEATALAEEKTKLQHELIEACDGHLRVTQQKDREIADYARECEGLQLEVTSLNTEVALLKEQLDTANDVANAVRIELAEANTWVQNLREETTTKDGAIAELKSSQGKLQQDMVSLQSELSSKKIHVSELELTLDESRERLRNSQERAKTMTTDLEAKEQARQQLVEDVKRLEAANTINIQELTERHAEIGTLSADLLASQARESELVTKIQEAEAIRAVELANHASSLSSVQSSVESVQHTASDLQEKLSDASAKRDSLESQIQDVRTELTCARVSLEAESARSSAMERDLGEATARIHQLQEALDDAFSAKRAEATKVAVLLESYDKLRKAQMDSLTDFDLMIASFQAAPATTPH</sequence>
<feature type="coiled-coil region" evidence="20">
    <location>
        <begin position="1375"/>
        <end position="1451"/>
    </location>
</feature>
<dbReference type="CDD" id="cd00776">
    <property type="entry name" value="AsxRS_core"/>
    <property type="match status" value="1"/>
</dbReference>
<feature type="coiled-coil region" evidence="20">
    <location>
        <begin position="881"/>
        <end position="915"/>
    </location>
</feature>
<dbReference type="InterPro" id="IPR004522">
    <property type="entry name" value="Asn-tRNA-ligase"/>
</dbReference>
<feature type="region of interest" description="Disordered" evidence="21">
    <location>
        <begin position="941"/>
        <end position="962"/>
    </location>
</feature>
<accession>A0A165NQB9</accession>
<feature type="coiled-coil region" evidence="20">
    <location>
        <begin position="1512"/>
        <end position="1581"/>
    </location>
</feature>
<dbReference type="GO" id="GO:0003723">
    <property type="term" value="F:RNA binding"/>
    <property type="evidence" value="ECO:0007669"/>
    <property type="project" value="InterPro"/>
</dbReference>
<dbReference type="NCBIfam" id="TIGR00457">
    <property type="entry name" value="asnS"/>
    <property type="match status" value="1"/>
</dbReference>
<dbReference type="PRINTS" id="PR01042">
    <property type="entry name" value="TRNASYNTHASP"/>
</dbReference>
<gene>
    <name evidence="24" type="ORF">NEOLEDRAFT_1151679</name>
</gene>
<dbReference type="GO" id="GO:0005739">
    <property type="term" value="C:mitochondrion"/>
    <property type="evidence" value="ECO:0007669"/>
    <property type="project" value="TreeGrafter"/>
</dbReference>
<evidence type="ECO:0000256" key="9">
    <source>
        <dbReference type="ARBA" id="ARBA00022728"/>
    </source>
</evidence>
<organism evidence="24 25">
    <name type="scientific">Neolentinus lepideus HHB14362 ss-1</name>
    <dbReference type="NCBI Taxonomy" id="1314782"/>
    <lineage>
        <taxon>Eukaryota</taxon>
        <taxon>Fungi</taxon>
        <taxon>Dikarya</taxon>
        <taxon>Basidiomycota</taxon>
        <taxon>Agaricomycotina</taxon>
        <taxon>Agaricomycetes</taxon>
        <taxon>Gloeophyllales</taxon>
        <taxon>Gloeophyllaceae</taxon>
        <taxon>Neolentinus</taxon>
    </lineage>
</organism>
<dbReference type="FunFam" id="2.30.30.100:FF:000016">
    <property type="entry name" value="Small nuclear ribonucleoprotein Sm D1"/>
    <property type="match status" value="1"/>
</dbReference>
<feature type="compositionally biased region" description="Acidic residues" evidence="21">
    <location>
        <begin position="992"/>
        <end position="1016"/>
    </location>
</feature>
<evidence type="ECO:0000256" key="13">
    <source>
        <dbReference type="ARBA" id="ARBA00023146"/>
    </source>
</evidence>
<dbReference type="SUPFAM" id="SSF55681">
    <property type="entry name" value="Class II aaRS and biotin synthetases"/>
    <property type="match status" value="1"/>
</dbReference>
<evidence type="ECO:0000256" key="16">
    <source>
        <dbReference type="ARBA" id="ARBA00023274"/>
    </source>
</evidence>
<keyword evidence="25" id="KW-1185">Reference proteome</keyword>
<feature type="coiled-coil region" evidence="20">
    <location>
        <begin position="1133"/>
        <end position="1170"/>
    </location>
</feature>
<dbReference type="InterPro" id="IPR004365">
    <property type="entry name" value="NA-bd_OB_tRNA"/>
</dbReference>
<keyword evidence="7" id="KW-0436">Ligase</keyword>
<proteinExistence type="inferred from homology"/>
<dbReference type="InterPro" id="IPR034102">
    <property type="entry name" value="Sm_D1"/>
</dbReference>
<dbReference type="Gene3D" id="2.30.30.100">
    <property type="match status" value="1"/>
</dbReference>
<dbReference type="OrthoDB" id="1931232at2759"/>
<dbReference type="EC" id="6.1.1.22" evidence="5"/>
<evidence type="ECO:0000256" key="19">
    <source>
        <dbReference type="ARBA" id="ARBA00068798"/>
    </source>
</evidence>
<keyword evidence="10" id="KW-0547">Nucleotide-binding</keyword>
<dbReference type="NCBIfam" id="NF003037">
    <property type="entry name" value="PRK03932.1"/>
    <property type="match status" value="1"/>
</dbReference>
<dbReference type="FunFam" id="3.30.930.10:FF:000016">
    <property type="entry name" value="Asparagine--tRNA ligase"/>
    <property type="match status" value="1"/>
</dbReference>
<evidence type="ECO:0000256" key="15">
    <source>
        <dbReference type="ARBA" id="ARBA00023242"/>
    </source>
</evidence>
<feature type="compositionally biased region" description="Low complexity" evidence="21">
    <location>
        <begin position="941"/>
        <end position="955"/>
    </location>
</feature>
<evidence type="ECO:0000313" key="25">
    <source>
        <dbReference type="Proteomes" id="UP000076761"/>
    </source>
</evidence>
<evidence type="ECO:0000256" key="4">
    <source>
        <dbReference type="ARBA" id="ARBA00008226"/>
    </source>
</evidence>
<keyword evidence="12" id="KW-0648">Protein biosynthesis</keyword>
<keyword evidence="8" id="KW-0507">mRNA processing</keyword>
<dbReference type="InterPro" id="IPR004364">
    <property type="entry name" value="Aa-tRNA-synt_II"/>
</dbReference>
<dbReference type="InterPro" id="IPR010920">
    <property type="entry name" value="LSM_dom_sf"/>
</dbReference>
<dbReference type="GO" id="GO:0005524">
    <property type="term" value="F:ATP binding"/>
    <property type="evidence" value="ECO:0007669"/>
    <property type="project" value="UniProtKB-KW"/>
</dbReference>
<evidence type="ECO:0000256" key="5">
    <source>
        <dbReference type="ARBA" id="ARBA00012816"/>
    </source>
</evidence>